<evidence type="ECO:0000313" key="4">
    <source>
        <dbReference type="Proteomes" id="UP000325054"/>
    </source>
</evidence>
<keyword evidence="1" id="KW-0472">Membrane</keyword>
<gene>
    <name evidence="3" type="ORF">FZC80_21695</name>
</gene>
<dbReference type="AlphaFoldDB" id="A0A5D4TC86"/>
<evidence type="ECO:0000256" key="1">
    <source>
        <dbReference type="SAM" id="Phobius"/>
    </source>
</evidence>
<dbReference type="Pfam" id="PF14285">
    <property type="entry name" value="DUF4367"/>
    <property type="match status" value="1"/>
</dbReference>
<dbReference type="InterPro" id="IPR025377">
    <property type="entry name" value="DUF4367"/>
</dbReference>
<keyword evidence="1" id="KW-0812">Transmembrane</keyword>
<evidence type="ECO:0000259" key="2">
    <source>
        <dbReference type="Pfam" id="PF14285"/>
    </source>
</evidence>
<reference evidence="3 4" key="1">
    <citation type="submission" date="2019-08" db="EMBL/GenBank/DDBJ databases">
        <title>Bacillus genomes from the desert of Cuatro Cienegas, Coahuila.</title>
        <authorList>
            <person name="Olmedo-Alvarez G."/>
        </authorList>
    </citation>
    <scope>NUCLEOTIDE SEQUENCE [LARGE SCALE GENOMIC DNA]</scope>
    <source>
        <strain evidence="3 4">CH451a_14T</strain>
    </source>
</reference>
<dbReference type="OrthoDB" id="2843826at2"/>
<comment type="caution">
    <text evidence="3">The sequence shown here is derived from an EMBL/GenBank/DDBJ whole genome shotgun (WGS) entry which is preliminary data.</text>
</comment>
<keyword evidence="1" id="KW-1133">Transmembrane helix</keyword>
<proteinExistence type="predicted"/>
<dbReference type="Proteomes" id="UP000325054">
    <property type="component" value="Unassembled WGS sequence"/>
</dbReference>
<name>A0A5D4TC86_9BACI</name>
<accession>A0A5D4TC86</accession>
<sequence>MDEKELESLRKTMTAEFPDEFQFNNRMKEKVKNEIRKDNEMNPKKKFILGPAFSVVFVIGALALFIFIGGQELGFIGENNASDSEMFTYEPTEEIGEINKEFKIPTKFPFEVTDSFASTPPTQNQKGNRYTIDFVSSNGQQLTLKVTSNEVIYTDGLEREEVTSGDFTGQYVVNEQNVQILSWEDNNIHYSLGYMSENQESSLPKEDLIEVAKSAK</sequence>
<feature type="transmembrane region" description="Helical" evidence="1">
    <location>
        <begin position="47"/>
        <end position="68"/>
    </location>
</feature>
<feature type="domain" description="DUF4367" evidence="2">
    <location>
        <begin position="123"/>
        <end position="214"/>
    </location>
</feature>
<organism evidence="3 4">
    <name type="scientific">Rossellomorea aquimaris</name>
    <dbReference type="NCBI Taxonomy" id="189382"/>
    <lineage>
        <taxon>Bacteria</taxon>
        <taxon>Bacillati</taxon>
        <taxon>Bacillota</taxon>
        <taxon>Bacilli</taxon>
        <taxon>Bacillales</taxon>
        <taxon>Bacillaceae</taxon>
        <taxon>Rossellomorea</taxon>
    </lineage>
</organism>
<protein>
    <submittedName>
        <fullName evidence="3">DUF4367 domain-containing protein</fullName>
    </submittedName>
</protein>
<evidence type="ECO:0000313" key="3">
    <source>
        <dbReference type="EMBL" id="TYS71654.1"/>
    </source>
</evidence>
<dbReference type="RefSeq" id="WP_148993119.1">
    <property type="nucleotide sequence ID" value="NZ_VTEW01000030.1"/>
</dbReference>
<dbReference type="EMBL" id="VTEW01000030">
    <property type="protein sequence ID" value="TYS71654.1"/>
    <property type="molecule type" value="Genomic_DNA"/>
</dbReference>